<proteinExistence type="predicted"/>
<accession>A0AAV4TCW2</accession>
<keyword evidence="2" id="KW-1185">Reference proteome</keyword>
<protein>
    <submittedName>
        <fullName evidence="1">Uncharacterized protein</fullName>
    </submittedName>
</protein>
<organism evidence="1 2">
    <name type="scientific">Caerostris extrusa</name>
    <name type="common">Bark spider</name>
    <name type="synonym">Caerostris bankana</name>
    <dbReference type="NCBI Taxonomy" id="172846"/>
    <lineage>
        <taxon>Eukaryota</taxon>
        <taxon>Metazoa</taxon>
        <taxon>Ecdysozoa</taxon>
        <taxon>Arthropoda</taxon>
        <taxon>Chelicerata</taxon>
        <taxon>Arachnida</taxon>
        <taxon>Araneae</taxon>
        <taxon>Araneomorphae</taxon>
        <taxon>Entelegynae</taxon>
        <taxon>Araneoidea</taxon>
        <taxon>Araneidae</taxon>
        <taxon>Caerostris</taxon>
    </lineage>
</organism>
<evidence type="ECO:0000313" key="1">
    <source>
        <dbReference type="EMBL" id="GIY43211.1"/>
    </source>
</evidence>
<comment type="caution">
    <text evidence="1">The sequence shown here is derived from an EMBL/GenBank/DDBJ whole genome shotgun (WGS) entry which is preliminary data.</text>
</comment>
<dbReference type="EMBL" id="BPLR01010947">
    <property type="protein sequence ID" value="GIY43211.1"/>
    <property type="molecule type" value="Genomic_DNA"/>
</dbReference>
<reference evidence="1 2" key="1">
    <citation type="submission" date="2021-06" db="EMBL/GenBank/DDBJ databases">
        <title>Caerostris extrusa draft genome.</title>
        <authorList>
            <person name="Kono N."/>
            <person name="Arakawa K."/>
        </authorList>
    </citation>
    <scope>NUCLEOTIDE SEQUENCE [LARGE SCALE GENOMIC DNA]</scope>
</reference>
<name>A0AAV4TCW2_CAEEX</name>
<dbReference type="Proteomes" id="UP001054945">
    <property type="component" value="Unassembled WGS sequence"/>
</dbReference>
<sequence>MSCCRAFIFKWVKWQRSRGTSCSERRKNLGNSFFFFLKIQVDNDLSKKVSRFPLFNCPFEALCRERVHTHLRRLEHQFNHRRFADEVVYKDIQKHACNPVPSDEDDVKRSSNCFLFNGREVSIHVNERGSFVSQTYLLRECLHTLQPLCITNT</sequence>
<evidence type="ECO:0000313" key="2">
    <source>
        <dbReference type="Proteomes" id="UP001054945"/>
    </source>
</evidence>
<dbReference type="AlphaFoldDB" id="A0AAV4TCW2"/>
<gene>
    <name evidence="1" type="ORF">CEXT_637051</name>
</gene>